<dbReference type="RefSeq" id="XP_056558364.1">
    <property type="nucleotide sequence ID" value="XM_056696152.1"/>
</dbReference>
<keyword evidence="3" id="KW-1185">Reference proteome</keyword>
<evidence type="ECO:0000256" key="1">
    <source>
        <dbReference type="SAM" id="MobiDB-lite"/>
    </source>
</evidence>
<feature type="compositionally biased region" description="Acidic residues" evidence="1">
    <location>
        <begin position="54"/>
        <end position="77"/>
    </location>
</feature>
<name>A0A9W9SLJ9_9EURO</name>
<feature type="compositionally biased region" description="Acidic residues" evidence="1">
    <location>
        <begin position="88"/>
        <end position="97"/>
    </location>
</feature>
<dbReference type="EMBL" id="JAPZBS010000002">
    <property type="protein sequence ID" value="KAJ5380793.1"/>
    <property type="molecule type" value="Genomic_DNA"/>
</dbReference>
<organism evidence="2 3">
    <name type="scientific">Penicillium cataractarum</name>
    <dbReference type="NCBI Taxonomy" id="2100454"/>
    <lineage>
        <taxon>Eukaryota</taxon>
        <taxon>Fungi</taxon>
        <taxon>Dikarya</taxon>
        <taxon>Ascomycota</taxon>
        <taxon>Pezizomycotina</taxon>
        <taxon>Eurotiomycetes</taxon>
        <taxon>Eurotiomycetidae</taxon>
        <taxon>Eurotiales</taxon>
        <taxon>Aspergillaceae</taxon>
        <taxon>Penicillium</taxon>
    </lineage>
</organism>
<gene>
    <name evidence="2" type="ORF">N7496_003221</name>
</gene>
<comment type="caution">
    <text evidence="2">The sequence shown here is derived from an EMBL/GenBank/DDBJ whole genome shotgun (WGS) entry which is preliminary data.</text>
</comment>
<dbReference type="AlphaFoldDB" id="A0A9W9SLJ9"/>
<feature type="compositionally biased region" description="Low complexity" evidence="1">
    <location>
        <begin position="78"/>
        <end position="87"/>
    </location>
</feature>
<accession>A0A9W9SLJ9</accession>
<proteinExistence type="predicted"/>
<dbReference type="Proteomes" id="UP001147782">
    <property type="component" value="Unassembled WGS sequence"/>
</dbReference>
<feature type="region of interest" description="Disordered" evidence="1">
    <location>
        <begin position="32"/>
        <end position="108"/>
    </location>
</feature>
<protein>
    <submittedName>
        <fullName evidence="2">Uncharacterized protein</fullName>
    </submittedName>
</protein>
<evidence type="ECO:0000313" key="3">
    <source>
        <dbReference type="Proteomes" id="UP001147782"/>
    </source>
</evidence>
<sequence length="140" mass="15455">MLKAIHEIITPFQRTMTSLPGPDIEMQDVELPAKAKMPPHHCHPFGLGGGGGDLDSDLESDLTDPPDSDMELDDDTSSDNLDSLPDSDSTDSLDDDLADKHADEKVHTETWIRMKSAMTLTMKIARAFFTTKRSSKLSIR</sequence>
<feature type="compositionally biased region" description="Basic and acidic residues" evidence="1">
    <location>
        <begin position="98"/>
        <end position="108"/>
    </location>
</feature>
<reference evidence="2" key="1">
    <citation type="submission" date="2022-11" db="EMBL/GenBank/DDBJ databases">
        <authorList>
            <person name="Petersen C."/>
        </authorList>
    </citation>
    <scope>NUCLEOTIDE SEQUENCE</scope>
    <source>
        <strain evidence="2">IBT 29864</strain>
    </source>
</reference>
<dbReference type="GeneID" id="81435329"/>
<reference evidence="2" key="2">
    <citation type="journal article" date="2023" name="IMA Fungus">
        <title>Comparative genomic study of the Penicillium genus elucidates a diverse pangenome and 15 lateral gene transfer events.</title>
        <authorList>
            <person name="Petersen C."/>
            <person name="Sorensen T."/>
            <person name="Nielsen M.R."/>
            <person name="Sondergaard T.E."/>
            <person name="Sorensen J.L."/>
            <person name="Fitzpatrick D.A."/>
            <person name="Frisvad J.C."/>
            <person name="Nielsen K.L."/>
        </authorList>
    </citation>
    <scope>NUCLEOTIDE SEQUENCE</scope>
    <source>
        <strain evidence="2">IBT 29864</strain>
    </source>
</reference>
<evidence type="ECO:0000313" key="2">
    <source>
        <dbReference type="EMBL" id="KAJ5380793.1"/>
    </source>
</evidence>